<dbReference type="InterPro" id="IPR011029">
    <property type="entry name" value="DEATH-like_dom_sf"/>
</dbReference>
<evidence type="ECO:0008006" key="3">
    <source>
        <dbReference type="Google" id="ProtNLM"/>
    </source>
</evidence>
<protein>
    <recommendedName>
        <fullName evidence="3">Death domain-containing protein</fullName>
    </recommendedName>
</protein>
<keyword evidence="2" id="KW-1185">Reference proteome</keyword>
<comment type="caution">
    <text evidence="1">The sequence shown here is derived from an EMBL/GenBank/DDBJ whole genome shotgun (WGS) entry which is preliminary data.</text>
</comment>
<sequence>MPGPRDPKKKKMATATKTKESAVLKDSSLAILAKEIGQEDLNGLVLTMYLNVPNTDIVNIANGASECGLVDANESLRSETTRKCLIHWKNMRAGVKEREKVKELDRALKELGKAEIADVVSERHSNNADLTPDAFSNLG</sequence>
<dbReference type="OrthoDB" id="6281858at2759"/>
<dbReference type="Gene3D" id="1.10.533.10">
    <property type="entry name" value="Death Domain, Fas"/>
    <property type="match status" value="1"/>
</dbReference>
<reference evidence="1 2" key="1">
    <citation type="journal article" date="2017" name="Nat. Ecol. Evol.">
        <title>Scallop genome provides insights into evolution of bilaterian karyotype and development.</title>
        <authorList>
            <person name="Wang S."/>
            <person name="Zhang J."/>
            <person name="Jiao W."/>
            <person name="Li J."/>
            <person name="Xun X."/>
            <person name="Sun Y."/>
            <person name="Guo X."/>
            <person name="Huan P."/>
            <person name="Dong B."/>
            <person name="Zhang L."/>
            <person name="Hu X."/>
            <person name="Sun X."/>
            <person name="Wang J."/>
            <person name="Zhao C."/>
            <person name="Wang Y."/>
            <person name="Wang D."/>
            <person name="Huang X."/>
            <person name="Wang R."/>
            <person name="Lv J."/>
            <person name="Li Y."/>
            <person name="Zhang Z."/>
            <person name="Liu B."/>
            <person name="Lu W."/>
            <person name="Hui Y."/>
            <person name="Liang J."/>
            <person name="Zhou Z."/>
            <person name="Hou R."/>
            <person name="Li X."/>
            <person name="Liu Y."/>
            <person name="Li H."/>
            <person name="Ning X."/>
            <person name="Lin Y."/>
            <person name="Zhao L."/>
            <person name="Xing Q."/>
            <person name="Dou J."/>
            <person name="Li Y."/>
            <person name="Mao J."/>
            <person name="Guo H."/>
            <person name="Dou H."/>
            <person name="Li T."/>
            <person name="Mu C."/>
            <person name="Jiang W."/>
            <person name="Fu Q."/>
            <person name="Fu X."/>
            <person name="Miao Y."/>
            <person name="Liu J."/>
            <person name="Yu Q."/>
            <person name="Li R."/>
            <person name="Liao H."/>
            <person name="Li X."/>
            <person name="Kong Y."/>
            <person name="Jiang Z."/>
            <person name="Chourrout D."/>
            <person name="Li R."/>
            <person name="Bao Z."/>
        </authorList>
    </citation>
    <scope>NUCLEOTIDE SEQUENCE [LARGE SCALE GENOMIC DNA]</scope>
    <source>
        <strain evidence="1 2">PY_sf001</strain>
    </source>
</reference>
<dbReference type="EMBL" id="NEDP02005055">
    <property type="protein sequence ID" value="OWF43569.1"/>
    <property type="molecule type" value="Genomic_DNA"/>
</dbReference>
<evidence type="ECO:0000313" key="1">
    <source>
        <dbReference type="EMBL" id="OWF43569.1"/>
    </source>
</evidence>
<dbReference type="Proteomes" id="UP000242188">
    <property type="component" value="Unassembled WGS sequence"/>
</dbReference>
<dbReference type="AlphaFoldDB" id="A0A210Q4G0"/>
<gene>
    <name evidence="1" type="ORF">KP79_PYT11214</name>
</gene>
<name>A0A210Q4G0_MIZYE</name>
<evidence type="ECO:0000313" key="2">
    <source>
        <dbReference type="Proteomes" id="UP000242188"/>
    </source>
</evidence>
<organism evidence="1 2">
    <name type="scientific">Mizuhopecten yessoensis</name>
    <name type="common">Japanese scallop</name>
    <name type="synonym">Patinopecten yessoensis</name>
    <dbReference type="NCBI Taxonomy" id="6573"/>
    <lineage>
        <taxon>Eukaryota</taxon>
        <taxon>Metazoa</taxon>
        <taxon>Spiralia</taxon>
        <taxon>Lophotrochozoa</taxon>
        <taxon>Mollusca</taxon>
        <taxon>Bivalvia</taxon>
        <taxon>Autobranchia</taxon>
        <taxon>Pteriomorphia</taxon>
        <taxon>Pectinida</taxon>
        <taxon>Pectinoidea</taxon>
        <taxon>Pectinidae</taxon>
        <taxon>Mizuhopecten</taxon>
    </lineage>
</organism>
<proteinExistence type="predicted"/>
<accession>A0A210Q4G0</accession>